<dbReference type="SUPFAM" id="SSF90123">
    <property type="entry name" value="ABC transporter transmembrane region"/>
    <property type="match status" value="1"/>
</dbReference>
<evidence type="ECO:0000256" key="8">
    <source>
        <dbReference type="SAM" id="Phobius"/>
    </source>
</evidence>
<dbReference type="GO" id="GO:0005524">
    <property type="term" value="F:ATP binding"/>
    <property type="evidence" value="ECO:0007669"/>
    <property type="project" value="UniProtKB-KW"/>
</dbReference>
<dbReference type="PROSITE" id="PS50893">
    <property type="entry name" value="ABC_TRANSPORTER_2"/>
    <property type="match status" value="1"/>
</dbReference>
<dbReference type="CDD" id="cd03228">
    <property type="entry name" value="ABCC_MRP_Like"/>
    <property type="match status" value="1"/>
</dbReference>
<proteinExistence type="predicted"/>
<dbReference type="InterPro" id="IPR027417">
    <property type="entry name" value="P-loop_NTPase"/>
</dbReference>
<dbReference type="PANTHER" id="PTHR43553">
    <property type="entry name" value="HEAVY METAL TRANSPORTER"/>
    <property type="match status" value="1"/>
</dbReference>
<evidence type="ECO:0000313" key="10">
    <source>
        <dbReference type="EMBL" id="WAS91501.1"/>
    </source>
</evidence>
<keyword evidence="6 8" id="KW-1133">Transmembrane helix</keyword>
<reference evidence="10" key="1">
    <citation type="submission" date="2022-11" db="EMBL/GenBank/DDBJ databases">
        <title>Minimal conservation of predation-associated metabolite biosynthetic gene clusters underscores biosynthetic potential of Myxococcota including descriptions for ten novel species: Archangium lansinium sp. nov., Myxococcus landrumus sp. nov., Nannocystis bai.</title>
        <authorList>
            <person name="Ahearne A."/>
            <person name="Stevens C."/>
            <person name="Dowd S."/>
        </authorList>
    </citation>
    <scope>NUCLEOTIDE SEQUENCE</scope>
    <source>
        <strain evidence="10">Fl3</strain>
    </source>
</reference>
<dbReference type="Proteomes" id="UP001164459">
    <property type="component" value="Chromosome"/>
</dbReference>
<dbReference type="InterPro" id="IPR050095">
    <property type="entry name" value="ECF_ABC_transporter_ATP-bd"/>
</dbReference>
<keyword evidence="3 8" id="KW-0812">Transmembrane</keyword>
<organism evidence="10 11">
    <name type="scientific">Nannocystis punicea</name>
    <dbReference type="NCBI Taxonomy" id="2995304"/>
    <lineage>
        <taxon>Bacteria</taxon>
        <taxon>Pseudomonadati</taxon>
        <taxon>Myxococcota</taxon>
        <taxon>Polyangia</taxon>
        <taxon>Nannocystales</taxon>
        <taxon>Nannocystaceae</taxon>
        <taxon>Nannocystis</taxon>
    </lineage>
</organism>
<dbReference type="RefSeq" id="WP_269033863.1">
    <property type="nucleotide sequence ID" value="NZ_CP114040.1"/>
</dbReference>
<keyword evidence="7 8" id="KW-0472">Membrane</keyword>
<evidence type="ECO:0000256" key="6">
    <source>
        <dbReference type="ARBA" id="ARBA00022989"/>
    </source>
</evidence>
<keyword evidence="2" id="KW-0813">Transport</keyword>
<keyword evidence="5 10" id="KW-0067">ATP-binding</keyword>
<dbReference type="Pfam" id="PF00005">
    <property type="entry name" value="ABC_tran"/>
    <property type="match status" value="1"/>
</dbReference>
<name>A0ABY7GX29_9BACT</name>
<evidence type="ECO:0000313" key="11">
    <source>
        <dbReference type="Proteomes" id="UP001164459"/>
    </source>
</evidence>
<dbReference type="EMBL" id="CP114040">
    <property type="protein sequence ID" value="WAS91501.1"/>
    <property type="molecule type" value="Genomic_DNA"/>
</dbReference>
<feature type="domain" description="ABC transporter" evidence="9">
    <location>
        <begin position="322"/>
        <end position="543"/>
    </location>
</feature>
<keyword evidence="11" id="KW-1185">Reference proteome</keyword>
<sequence>MRLMELFPGDARQVMRRGLVMLAASALLVAGQLALLNRTVLHPSTAGVQIGAGLVFAALLAAGFVLRWRGALRIMNQVEAALFERRRRLFARIRAAELRVFERLDGVAAGFTRDIEQLEAVTPVLIDCLVYVMMLIGLGVYLAALAPLGALVWVATLSLLGWRLHGERRDARETGVVLDHAWSRRRRLVEQLTRGFAQLKMDPAAGAALRAEAFAAGREVDAAAGHHYKSVYQGPVTATTIYFLGFLLFRPVETTIEPAIRFEVVTVLFLSFAAVIYLVRELHVFATAEAALARLDALEQALAGRGAAAESEPALRTSFEQIELRGAAFSYVDEGRPTFTVGPVDLSIGRGEVVFITGSNGSGKTTLMKLLTGLYPPERGEIRLDERPLSPQLRATYRGLFTSVFMDHHLFGLPYGLDVSDPARVEALLRRFNLEGIVGFEDGRFAPLELSTGQRKRLAMVVALLEDRPIYVLDEWAAHQDPELRRYFYETLVPEMRAAGKTVIAISHDARFFHLADRRLHLDDGRLVAAAAAASAPAPEASP</sequence>
<comment type="subcellular location">
    <subcellularLocation>
        <location evidence="1">Cell membrane</location>
        <topology evidence="1">Multi-pass membrane protein</topology>
    </subcellularLocation>
</comment>
<gene>
    <name evidence="10" type="ORF">O0S08_35405</name>
</gene>
<feature type="transmembrane region" description="Helical" evidence="8">
    <location>
        <begin position="259"/>
        <end position="279"/>
    </location>
</feature>
<dbReference type="InterPro" id="IPR003439">
    <property type="entry name" value="ABC_transporter-like_ATP-bd"/>
</dbReference>
<accession>A0ABY7GX29</accession>
<dbReference type="Gene3D" id="3.40.50.300">
    <property type="entry name" value="P-loop containing nucleotide triphosphate hydrolases"/>
    <property type="match status" value="1"/>
</dbReference>
<evidence type="ECO:0000256" key="5">
    <source>
        <dbReference type="ARBA" id="ARBA00022840"/>
    </source>
</evidence>
<dbReference type="SMART" id="SM00382">
    <property type="entry name" value="AAA"/>
    <property type="match status" value="1"/>
</dbReference>
<evidence type="ECO:0000256" key="4">
    <source>
        <dbReference type="ARBA" id="ARBA00022741"/>
    </source>
</evidence>
<dbReference type="SUPFAM" id="SSF52540">
    <property type="entry name" value="P-loop containing nucleoside triphosphate hydrolases"/>
    <property type="match status" value="1"/>
</dbReference>
<protein>
    <submittedName>
        <fullName evidence="10">ATP-binding cassette domain-containing protein</fullName>
    </submittedName>
</protein>
<evidence type="ECO:0000256" key="7">
    <source>
        <dbReference type="ARBA" id="ARBA00023136"/>
    </source>
</evidence>
<evidence type="ECO:0000259" key="9">
    <source>
        <dbReference type="PROSITE" id="PS50893"/>
    </source>
</evidence>
<dbReference type="PANTHER" id="PTHR43553:SF11">
    <property type="entry name" value="ABC TRANSPORTER ATP-BINDING_PERMEASE PROTEIN YOJI"/>
    <property type="match status" value="1"/>
</dbReference>
<evidence type="ECO:0000256" key="3">
    <source>
        <dbReference type="ARBA" id="ARBA00022692"/>
    </source>
</evidence>
<dbReference type="InterPro" id="IPR036640">
    <property type="entry name" value="ABC1_TM_sf"/>
</dbReference>
<evidence type="ECO:0000256" key="1">
    <source>
        <dbReference type="ARBA" id="ARBA00004651"/>
    </source>
</evidence>
<evidence type="ECO:0000256" key="2">
    <source>
        <dbReference type="ARBA" id="ARBA00022448"/>
    </source>
</evidence>
<keyword evidence="4" id="KW-0547">Nucleotide-binding</keyword>
<dbReference type="InterPro" id="IPR003593">
    <property type="entry name" value="AAA+_ATPase"/>
</dbReference>
<dbReference type="Gene3D" id="1.20.1560.10">
    <property type="entry name" value="ABC transporter type 1, transmembrane domain"/>
    <property type="match status" value="1"/>
</dbReference>
<feature type="transmembrane region" description="Helical" evidence="8">
    <location>
        <begin position="46"/>
        <end position="66"/>
    </location>
</feature>
<feature type="transmembrane region" description="Helical" evidence="8">
    <location>
        <begin position="144"/>
        <end position="162"/>
    </location>
</feature>